<evidence type="ECO:0000313" key="3">
    <source>
        <dbReference type="Proteomes" id="UP000305067"/>
    </source>
</evidence>
<dbReference type="OrthoDB" id="3029622at2759"/>
<protein>
    <submittedName>
        <fullName evidence="2">Uncharacterized protein</fullName>
    </submittedName>
</protein>
<gene>
    <name evidence="2" type="ORF">BDV98DRAFT_598695</name>
</gene>
<keyword evidence="1" id="KW-0472">Membrane</keyword>
<keyword evidence="1" id="KW-0812">Transmembrane</keyword>
<organism evidence="2 3">
    <name type="scientific">Pterulicium gracile</name>
    <dbReference type="NCBI Taxonomy" id="1884261"/>
    <lineage>
        <taxon>Eukaryota</taxon>
        <taxon>Fungi</taxon>
        <taxon>Dikarya</taxon>
        <taxon>Basidiomycota</taxon>
        <taxon>Agaricomycotina</taxon>
        <taxon>Agaricomycetes</taxon>
        <taxon>Agaricomycetidae</taxon>
        <taxon>Agaricales</taxon>
        <taxon>Pleurotineae</taxon>
        <taxon>Pterulaceae</taxon>
        <taxon>Pterulicium</taxon>
    </lineage>
</organism>
<feature type="transmembrane region" description="Helical" evidence="1">
    <location>
        <begin position="75"/>
        <end position="99"/>
    </location>
</feature>
<feature type="transmembrane region" description="Helical" evidence="1">
    <location>
        <begin position="225"/>
        <end position="244"/>
    </location>
</feature>
<accession>A0A5C3Q0K8</accession>
<reference evidence="2 3" key="1">
    <citation type="journal article" date="2019" name="Nat. Ecol. Evol.">
        <title>Megaphylogeny resolves global patterns of mushroom evolution.</title>
        <authorList>
            <person name="Varga T."/>
            <person name="Krizsan K."/>
            <person name="Foldi C."/>
            <person name="Dima B."/>
            <person name="Sanchez-Garcia M."/>
            <person name="Sanchez-Ramirez S."/>
            <person name="Szollosi G.J."/>
            <person name="Szarkandi J.G."/>
            <person name="Papp V."/>
            <person name="Albert L."/>
            <person name="Andreopoulos W."/>
            <person name="Angelini C."/>
            <person name="Antonin V."/>
            <person name="Barry K.W."/>
            <person name="Bougher N.L."/>
            <person name="Buchanan P."/>
            <person name="Buyck B."/>
            <person name="Bense V."/>
            <person name="Catcheside P."/>
            <person name="Chovatia M."/>
            <person name="Cooper J."/>
            <person name="Damon W."/>
            <person name="Desjardin D."/>
            <person name="Finy P."/>
            <person name="Geml J."/>
            <person name="Haridas S."/>
            <person name="Hughes K."/>
            <person name="Justo A."/>
            <person name="Karasinski D."/>
            <person name="Kautmanova I."/>
            <person name="Kiss B."/>
            <person name="Kocsube S."/>
            <person name="Kotiranta H."/>
            <person name="LaButti K.M."/>
            <person name="Lechner B.E."/>
            <person name="Liimatainen K."/>
            <person name="Lipzen A."/>
            <person name="Lukacs Z."/>
            <person name="Mihaltcheva S."/>
            <person name="Morgado L.N."/>
            <person name="Niskanen T."/>
            <person name="Noordeloos M.E."/>
            <person name="Ohm R.A."/>
            <person name="Ortiz-Santana B."/>
            <person name="Ovrebo C."/>
            <person name="Racz N."/>
            <person name="Riley R."/>
            <person name="Savchenko A."/>
            <person name="Shiryaev A."/>
            <person name="Soop K."/>
            <person name="Spirin V."/>
            <person name="Szebenyi C."/>
            <person name="Tomsovsky M."/>
            <person name="Tulloss R.E."/>
            <person name="Uehling J."/>
            <person name="Grigoriev I.V."/>
            <person name="Vagvolgyi C."/>
            <person name="Papp T."/>
            <person name="Martin F.M."/>
            <person name="Miettinen O."/>
            <person name="Hibbett D.S."/>
            <person name="Nagy L.G."/>
        </authorList>
    </citation>
    <scope>NUCLEOTIDE SEQUENCE [LARGE SCALE GENOMIC DNA]</scope>
    <source>
        <strain evidence="2 3">CBS 309.79</strain>
    </source>
</reference>
<proteinExistence type="predicted"/>
<dbReference type="AlphaFoldDB" id="A0A5C3Q0K8"/>
<dbReference type="EMBL" id="ML178891">
    <property type="protein sequence ID" value="TFK95341.1"/>
    <property type="molecule type" value="Genomic_DNA"/>
</dbReference>
<name>A0A5C3Q0K8_9AGAR</name>
<feature type="transmembrane region" description="Helical" evidence="1">
    <location>
        <begin position="179"/>
        <end position="204"/>
    </location>
</feature>
<feature type="transmembrane region" description="Helical" evidence="1">
    <location>
        <begin position="45"/>
        <end position="63"/>
    </location>
</feature>
<sequence length="310" mass="33996">MSSDTPDAASFESIDYGKLLAIQGDLMTIMGEDVQFSVKIASAELLIYGIYLLLVGVAMHSLIHQPRSRLIRTWLLIASLVLTFLAVTTSCGADLALLLSTIQTHFIANAHLPLDERVTRYFSGSEHYSLPGVLRVIVSTNGNTGLVVTYKCPFLPKFIVNDILAVWRALSTWHSGWKISIGSSLFMLIYWSGGLWFVTIIMALQDPEKYSFAADPSDPFSRMSSAASWLSIAANALATAMMAYTAHIHSYLDTVLFSSVTTVLVAMYVPLLVIIVHYGYSMGERISVRPPYSASIIVADGADQKDILQV</sequence>
<feature type="transmembrane region" description="Helical" evidence="1">
    <location>
        <begin position="256"/>
        <end position="280"/>
    </location>
</feature>
<evidence type="ECO:0000313" key="2">
    <source>
        <dbReference type="EMBL" id="TFK95341.1"/>
    </source>
</evidence>
<keyword evidence="1" id="KW-1133">Transmembrane helix</keyword>
<keyword evidence="3" id="KW-1185">Reference proteome</keyword>
<dbReference type="Proteomes" id="UP000305067">
    <property type="component" value="Unassembled WGS sequence"/>
</dbReference>
<evidence type="ECO:0000256" key="1">
    <source>
        <dbReference type="SAM" id="Phobius"/>
    </source>
</evidence>